<gene>
    <name evidence="17" type="ORF">PACILC2_34140</name>
</gene>
<keyword evidence="12" id="KW-0902">Two-component regulatory system</keyword>
<dbReference type="EC" id="2.7.13.3" evidence="3"/>
<evidence type="ECO:0000256" key="6">
    <source>
        <dbReference type="ARBA" id="ARBA00022679"/>
    </source>
</evidence>
<dbReference type="SUPFAM" id="SSF47384">
    <property type="entry name" value="Homodimeric domain of signal transducing histidine kinase"/>
    <property type="match status" value="1"/>
</dbReference>
<dbReference type="Proteomes" id="UP000680304">
    <property type="component" value="Unassembled WGS sequence"/>
</dbReference>
<dbReference type="InterPro" id="IPR003661">
    <property type="entry name" value="HisK_dim/P_dom"/>
</dbReference>
<dbReference type="EMBL" id="BOVJ01000108">
    <property type="protein sequence ID" value="GIQ64846.1"/>
    <property type="molecule type" value="Genomic_DNA"/>
</dbReference>
<dbReference type="InterPro" id="IPR004358">
    <property type="entry name" value="Sig_transdc_His_kin-like_C"/>
</dbReference>
<keyword evidence="6" id="KW-0808">Transferase</keyword>
<dbReference type="Gene3D" id="3.30.565.10">
    <property type="entry name" value="Histidine kinase-like ATPase, C-terminal domain"/>
    <property type="match status" value="1"/>
</dbReference>
<evidence type="ECO:0000313" key="18">
    <source>
        <dbReference type="Proteomes" id="UP000680304"/>
    </source>
</evidence>
<dbReference type="InterPro" id="IPR005467">
    <property type="entry name" value="His_kinase_dom"/>
</dbReference>
<dbReference type="PANTHER" id="PTHR45453:SF2">
    <property type="entry name" value="HISTIDINE KINASE"/>
    <property type="match status" value="1"/>
</dbReference>
<dbReference type="GO" id="GO:0016301">
    <property type="term" value="F:kinase activity"/>
    <property type="evidence" value="ECO:0007669"/>
    <property type="project" value="UniProtKB-KW"/>
</dbReference>
<feature type="region of interest" description="Disordered" evidence="14">
    <location>
        <begin position="1"/>
        <end position="38"/>
    </location>
</feature>
<proteinExistence type="predicted"/>
<sequence>MIGEHKRGVPAARSVADPNEKDGGQPDAAGAYRGEDMTSTGQTIGAYRGEDMTSTGQTAGTYRGGEMAWTGWEYLRDRLPFLGAFAVSTALGVCVLLLDRYIAPGAPSPESVIYVAVLACFCMGVWLLSDYMRKRAFYRQLNEALSNTDGLRSAFALHDAVSREQLAVQRLVYLQYKAYMDELRRYRRRQEMHNHYVHQWVHQMKTPISVIELLAHDAKQAGTFDADETKRLCESVLEETERLTQGLEMMLHTARLDKFELDLHVGRVALHEAAREAVNEFKRMCIRHAIYPQVIGEGWAETDRKWIGFVIRQLISNAIKYSKLKPGSKKLVIRLVRTEGSGGCELTVRDEGIGIPPQDLPRVFDPFFTGENGRVTGESTGMGLYLARQICSKLGHRLAIDSVPGEGTAVTIGFSSASLYHQTAGEWSRREEGGKEARI</sequence>
<evidence type="ECO:0000256" key="15">
    <source>
        <dbReference type="SAM" id="Phobius"/>
    </source>
</evidence>
<dbReference type="SUPFAM" id="SSF55874">
    <property type="entry name" value="ATPase domain of HSP90 chaperone/DNA topoisomerase II/histidine kinase"/>
    <property type="match status" value="1"/>
</dbReference>
<dbReference type="PROSITE" id="PS50109">
    <property type="entry name" value="HIS_KIN"/>
    <property type="match status" value="1"/>
</dbReference>
<keyword evidence="4" id="KW-1003">Cell membrane</keyword>
<dbReference type="Pfam" id="PF02518">
    <property type="entry name" value="HATPase_c"/>
    <property type="match status" value="1"/>
</dbReference>
<feature type="transmembrane region" description="Helical" evidence="15">
    <location>
        <begin position="79"/>
        <end position="99"/>
    </location>
</feature>
<keyword evidence="9 17" id="KW-0418">Kinase</keyword>
<evidence type="ECO:0000256" key="11">
    <source>
        <dbReference type="ARBA" id="ARBA00022989"/>
    </source>
</evidence>
<evidence type="ECO:0000256" key="12">
    <source>
        <dbReference type="ARBA" id="ARBA00023012"/>
    </source>
</evidence>
<evidence type="ECO:0000259" key="16">
    <source>
        <dbReference type="PROSITE" id="PS50109"/>
    </source>
</evidence>
<comment type="catalytic activity">
    <reaction evidence="1">
        <text>ATP + protein L-histidine = ADP + protein N-phospho-L-histidine.</text>
        <dbReference type="EC" id="2.7.13.3"/>
    </reaction>
</comment>
<dbReference type="InterPro" id="IPR050351">
    <property type="entry name" value="BphY/WalK/GraS-like"/>
</dbReference>
<reference evidence="17 18" key="1">
    <citation type="submission" date="2021-04" db="EMBL/GenBank/DDBJ databases">
        <title>Draft genome sequence of Paenibacillus cisolokensis, LC2-13A.</title>
        <authorList>
            <person name="Uke A."/>
            <person name="Chhe C."/>
            <person name="Baramee S."/>
            <person name="Kosugi A."/>
        </authorList>
    </citation>
    <scope>NUCLEOTIDE SEQUENCE [LARGE SCALE GENOMIC DNA]</scope>
    <source>
        <strain evidence="17 18">LC2-13A</strain>
    </source>
</reference>
<organism evidence="17 18">
    <name type="scientific">Paenibacillus cisolokensis</name>
    <dbReference type="NCBI Taxonomy" id="1658519"/>
    <lineage>
        <taxon>Bacteria</taxon>
        <taxon>Bacillati</taxon>
        <taxon>Bacillota</taxon>
        <taxon>Bacilli</taxon>
        <taxon>Bacillales</taxon>
        <taxon>Paenibacillaceae</taxon>
        <taxon>Paenibacillus</taxon>
    </lineage>
</organism>
<feature type="transmembrane region" description="Helical" evidence="15">
    <location>
        <begin position="111"/>
        <end position="129"/>
    </location>
</feature>
<evidence type="ECO:0000256" key="10">
    <source>
        <dbReference type="ARBA" id="ARBA00022840"/>
    </source>
</evidence>
<dbReference type="CDD" id="cd00082">
    <property type="entry name" value="HisKA"/>
    <property type="match status" value="1"/>
</dbReference>
<comment type="subcellular location">
    <subcellularLocation>
        <location evidence="2">Cell membrane</location>
        <topology evidence="2">Multi-pass membrane protein</topology>
    </subcellularLocation>
</comment>
<dbReference type="Gene3D" id="1.10.287.130">
    <property type="match status" value="1"/>
</dbReference>
<dbReference type="PRINTS" id="PR00344">
    <property type="entry name" value="BCTRLSENSOR"/>
</dbReference>
<evidence type="ECO:0000256" key="4">
    <source>
        <dbReference type="ARBA" id="ARBA00022475"/>
    </source>
</evidence>
<evidence type="ECO:0000256" key="3">
    <source>
        <dbReference type="ARBA" id="ARBA00012438"/>
    </source>
</evidence>
<keyword evidence="18" id="KW-1185">Reference proteome</keyword>
<keyword evidence="10" id="KW-0067">ATP-binding</keyword>
<dbReference type="InterPro" id="IPR036890">
    <property type="entry name" value="HATPase_C_sf"/>
</dbReference>
<keyword evidence="11 15" id="KW-1133">Transmembrane helix</keyword>
<keyword evidence="5" id="KW-0597">Phosphoprotein</keyword>
<evidence type="ECO:0000313" key="17">
    <source>
        <dbReference type="EMBL" id="GIQ64846.1"/>
    </source>
</evidence>
<evidence type="ECO:0000256" key="14">
    <source>
        <dbReference type="SAM" id="MobiDB-lite"/>
    </source>
</evidence>
<feature type="domain" description="Histidine kinase" evidence="16">
    <location>
        <begin position="199"/>
        <end position="418"/>
    </location>
</feature>
<keyword evidence="8" id="KW-0547">Nucleotide-binding</keyword>
<dbReference type="PANTHER" id="PTHR45453">
    <property type="entry name" value="PHOSPHATE REGULON SENSOR PROTEIN PHOR"/>
    <property type="match status" value="1"/>
</dbReference>
<keyword evidence="7 15" id="KW-0812">Transmembrane</keyword>
<evidence type="ECO:0000256" key="5">
    <source>
        <dbReference type="ARBA" id="ARBA00022553"/>
    </source>
</evidence>
<evidence type="ECO:0000256" key="7">
    <source>
        <dbReference type="ARBA" id="ARBA00022692"/>
    </source>
</evidence>
<name>A0ABQ4NAA1_9BACL</name>
<evidence type="ECO:0000256" key="1">
    <source>
        <dbReference type="ARBA" id="ARBA00000085"/>
    </source>
</evidence>
<evidence type="ECO:0000256" key="8">
    <source>
        <dbReference type="ARBA" id="ARBA00022741"/>
    </source>
</evidence>
<protein>
    <recommendedName>
        <fullName evidence="3">histidine kinase</fullName>
        <ecNumber evidence="3">2.7.13.3</ecNumber>
    </recommendedName>
</protein>
<dbReference type="InterPro" id="IPR036097">
    <property type="entry name" value="HisK_dim/P_sf"/>
</dbReference>
<evidence type="ECO:0000256" key="9">
    <source>
        <dbReference type="ARBA" id="ARBA00022777"/>
    </source>
</evidence>
<dbReference type="SMART" id="SM00387">
    <property type="entry name" value="HATPase_c"/>
    <property type="match status" value="1"/>
</dbReference>
<keyword evidence="13 15" id="KW-0472">Membrane</keyword>
<dbReference type="RefSeq" id="WP_213529357.1">
    <property type="nucleotide sequence ID" value="NZ_BOVJ01000108.1"/>
</dbReference>
<evidence type="ECO:0000256" key="13">
    <source>
        <dbReference type="ARBA" id="ARBA00023136"/>
    </source>
</evidence>
<dbReference type="InterPro" id="IPR003594">
    <property type="entry name" value="HATPase_dom"/>
</dbReference>
<comment type="caution">
    <text evidence="17">The sequence shown here is derived from an EMBL/GenBank/DDBJ whole genome shotgun (WGS) entry which is preliminary data.</text>
</comment>
<evidence type="ECO:0000256" key="2">
    <source>
        <dbReference type="ARBA" id="ARBA00004651"/>
    </source>
</evidence>
<accession>A0ABQ4NAA1</accession>